<sequence length="141" mass="16203">MFHFLFSLIAVTSMHLPAIQHLLGVLEVYSNCFNIIFCIWTSHRFFNGLSVGFLLLYLPIFIDHSLLVFQYEFVVVHKPTRLVYWPGSGLDWIWDASCFLSDTLSKYIPNQYRPTSHVISVEVGLSLLAKANLTYASLSLR</sequence>
<evidence type="ECO:0000313" key="2">
    <source>
        <dbReference type="Proteomes" id="UP001610446"/>
    </source>
</evidence>
<name>A0ABR4KRS8_9EURO</name>
<protein>
    <submittedName>
        <fullName evidence="1">Uncharacterized protein</fullName>
    </submittedName>
</protein>
<evidence type="ECO:0000313" key="1">
    <source>
        <dbReference type="EMBL" id="KAL2854992.1"/>
    </source>
</evidence>
<organism evidence="1 2">
    <name type="scientific">Aspergillus pseudoustus</name>
    <dbReference type="NCBI Taxonomy" id="1810923"/>
    <lineage>
        <taxon>Eukaryota</taxon>
        <taxon>Fungi</taxon>
        <taxon>Dikarya</taxon>
        <taxon>Ascomycota</taxon>
        <taxon>Pezizomycotina</taxon>
        <taxon>Eurotiomycetes</taxon>
        <taxon>Eurotiomycetidae</taxon>
        <taxon>Eurotiales</taxon>
        <taxon>Aspergillaceae</taxon>
        <taxon>Aspergillus</taxon>
        <taxon>Aspergillus subgen. Nidulantes</taxon>
    </lineage>
</organism>
<gene>
    <name evidence="1" type="ORF">BJY01DRAFT_19448</name>
</gene>
<keyword evidence="2" id="KW-1185">Reference proteome</keyword>
<dbReference type="Proteomes" id="UP001610446">
    <property type="component" value="Unassembled WGS sequence"/>
</dbReference>
<accession>A0ABR4KRS8</accession>
<dbReference type="EMBL" id="JBFXLU010000012">
    <property type="protein sequence ID" value="KAL2854992.1"/>
    <property type="molecule type" value="Genomic_DNA"/>
</dbReference>
<comment type="caution">
    <text evidence="1">The sequence shown here is derived from an EMBL/GenBank/DDBJ whole genome shotgun (WGS) entry which is preliminary data.</text>
</comment>
<proteinExistence type="predicted"/>
<reference evidence="1 2" key="1">
    <citation type="submission" date="2024-07" db="EMBL/GenBank/DDBJ databases">
        <title>Section-level genome sequencing and comparative genomics of Aspergillus sections Usti and Cavernicolus.</title>
        <authorList>
            <consortium name="Lawrence Berkeley National Laboratory"/>
            <person name="Nybo J.L."/>
            <person name="Vesth T.C."/>
            <person name="Theobald S."/>
            <person name="Frisvad J.C."/>
            <person name="Larsen T.O."/>
            <person name="Kjaerboelling I."/>
            <person name="Rothschild-Mancinelli K."/>
            <person name="Lyhne E.K."/>
            <person name="Kogle M.E."/>
            <person name="Barry K."/>
            <person name="Clum A."/>
            <person name="Na H."/>
            <person name="Ledsgaard L."/>
            <person name="Lin J."/>
            <person name="Lipzen A."/>
            <person name="Kuo A."/>
            <person name="Riley R."/>
            <person name="Mondo S."/>
            <person name="Labutti K."/>
            <person name="Haridas S."/>
            <person name="Pangalinan J."/>
            <person name="Salamov A.A."/>
            <person name="Simmons B.A."/>
            <person name="Magnuson J.K."/>
            <person name="Chen J."/>
            <person name="Drula E."/>
            <person name="Henrissat B."/>
            <person name="Wiebenga A."/>
            <person name="Lubbers R.J."/>
            <person name="Gomes A.C."/>
            <person name="Makela M.R."/>
            <person name="Stajich J."/>
            <person name="Grigoriev I.V."/>
            <person name="Mortensen U.H."/>
            <person name="De Vries R.P."/>
            <person name="Baker S.E."/>
            <person name="Andersen M.R."/>
        </authorList>
    </citation>
    <scope>NUCLEOTIDE SEQUENCE [LARGE SCALE GENOMIC DNA]</scope>
    <source>
        <strain evidence="1 2">CBS 123904</strain>
    </source>
</reference>